<keyword evidence="1" id="KW-1185">Reference proteome</keyword>
<dbReference type="Proteomes" id="UP000887561">
    <property type="component" value="Unplaced"/>
</dbReference>
<dbReference type="WBParaSite" id="scaffold3056_cov339.g5909">
    <property type="protein sequence ID" value="scaffold3056_cov339.g5909"/>
    <property type="gene ID" value="scaffold3056_cov339.g5909"/>
</dbReference>
<organism evidence="1 3">
    <name type="scientific">Meloidogyne javanica</name>
    <name type="common">Root-knot nematode worm</name>
    <dbReference type="NCBI Taxonomy" id="6303"/>
    <lineage>
        <taxon>Eukaryota</taxon>
        <taxon>Metazoa</taxon>
        <taxon>Ecdysozoa</taxon>
        <taxon>Nematoda</taxon>
        <taxon>Chromadorea</taxon>
        <taxon>Rhabditida</taxon>
        <taxon>Tylenchina</taxon>
        <taxon>Tylenchomorpha</taxon>
        <taxon>Tylenchoidea</taxon>
        <taxon>Meloidogynidae</taxon>
        <taxon>Meloidogyninae</taxon>
        <taxon>Meloidogyne</taxon>
        <taxon>Meloidogyne incognita group</taxon>
    </lineage>
</organism>
<evidence type="ECO:0000313" key="1">
    <source>
        <dbReference type="Proteomes" id="UP000887561"/>
    </source>
</evidence>
<protein>
    <submittedName>
        <fullName evidence="2 3">Uncharacterized protein</fullName>
    </submittedName>
</protein>
<dbReference type="AlphaFoldDB" id="A0A915M453"/>
<name>A0A915M453_MELJA</name>
<reference evidence="2 3" key="1">
    <citation type="submission" date="2022-11" db="UniProtKB">
        <authorList>
            <consortium name="WormBaseParasite"/>
        </authorList>
    </citation>
    <scope>IDENTIFICATION</scope>
</reference>
<evidence type="ECO:0000313" key="3">
    <source>
        <dbReference type="WBParaSite" id="scaffold3056_cov339.g5909"/>
    </source>
</evidence>
<proteinExistence type="predicted"/>
<dbReference type="WBParaSite" id="scaffold22389_cov168.g19908">
    <property type="protein sequence ID" value="scaffold22389_cov168.g19908"/>
    <property type="gene ID" value="scaffold22389_cov168.g19908"/>
</dbReference>
<evidence type="ECO:0000313" key="2">
    <source>
        <dbReference type="WBParaSite" id="scaffold22389_cov168.g19908"/>
    </source>
</evidence>
<sequence length="39" mass="4491">VEHLYMACRPEYIYGLSKDENGVSHIKAYNQIASNDLFT</sequence>
<accession>A0A915M453</accession>